<dbReference type="InterPro" id="IPR052521">
    <property type="entry name" value="Cell_div_SPOR-domain"/>
</dbReference>
<feature type="compositionally biased region" description="Low complexity" evidence="1">
    <location>
        <begin position="133"/>
        <end position="142"/>
    </location>
</feature>
<evidence type="ECO:0000259" key="3">
    <source>
        <dbReference type="PROSITE" id="PS51724"/>
    </source>
</evidence>
<name>A0A1G6YUF5_9BACT</name>
<sequence>MSQTEYGRGPRPPAKRPVLVMFVLLAALCLGCFALGILVGGQRRAAEEPAAAHLASDPVAGEVVAVAPLRQPQVQPPVAPVLVVPPSAPAEPPAPAALTEADLAPPADPLAALLSPAADGLLGSGLNPPPEEAPAVAVSSPPKAERQPEVPAAAVAKPPPAEVAALRVAAVPGGSYLVQVASFRQAADARAVEQKLRAQFPVFIETVDLGAKGVWSRVMVGPVATRLEAEKLQQGVRNSTKLEGFIKKSGS</sequence>
<dbReference type="PROSITE" id="PS51724">
    <property type="entry name" value="SPOR"/>
    <property type="match status" value="1"/>
</dbReference>
<feature type="transmembrane region" description="Helical" evidence="2">
    <location>
        <begin position="18"/>
        <end position="39"/>
    </location>
</feature>
<evidence type="ECO:0000256" key="2">
    <source>
        <dbReference type="SAM" id="Phobius"/>
    </source>
</evidence>
<dbReference type="AlphaFoldDB" id="A0A1G6YUF5"/>
<dbReference type="STRING" id="57664.SAMN05661003_102173"/>
<dbReference type="GO" id="GO:0032506">
    <property type="term" value="P:cytokinetic process"/>
    <property type="evidence" value="ECO:0007669"/>
    <property type="project" value="TreeGrafter"/>
</dbReference>
<evidence type="ECO:0000313" key="5">
    <source>
        <dbReference type="Proteomes" id="UP000243205"/>
    </source>
</evidence>
<keyword evidence="5" id="KW-1185">Reference proteome</keyword>
<protein>
    <submittedName>
        <fullName evidence="4">Sporulation related domain-containing protein</fullName>
    </submittedName>
</protein>
<dbReference type="Gene3D" id="3.30.70.1070">
    <property type="entry name" value="Sporulation related repeat"/>
    <property type="match status" value="1"/>
</dbReference>
<proteinExistence type="predicted"/>
<gene>
    <name evidence="4" type="ORF">SAMN05661003_102173</name>
</gene>
<dbReference type="Proteomes" id="UP000243205">
    <property type="component" value="Unassembled WGS sequence"/>
</dbReference>
<evidence type="ECO:0000256" key="1">
    <source>
        <dbReference type="SAM" id="MobiDB-lite"/>
    </source>
</evidence>
<keyword evidence="2" id="KW-0812">Transmembrane</keyword>
<dbReference type="PANTHER" id="PTHR38687:SF1">
    <property type="entry name" value="CELL DIVISION PROTEIN DEDD"/>
    <property type="match status" value="1"/>
</dbReference>
<keyword evidence="2" id="KW-1133">Transmembrane helix</keyword>
<dbReference type="GO" id="GO:0030428">
    <property type="term" value="C:cell septum"/>
    <property type="evidence" value="ECO:0007669"/>
    <property type="project" value="TreeGrafter"/>
</dbReference>
<dbReference type="EMBL" id="FNAQ01000002">
    <property type="protein sequence ID" value="SDD93912.1"/>
    <property type="molecule type" value="Genomic_DNA"/>
</dbReference>
<dbReference type="SUPFAM" id="SSF110997">
    <property type="entry name" value="Sporulation related repeat"/>
    <property type="match status" value="1"/>
</dbReference>
<dbReference type="PANTHER" id="PTHR38687">
    <property type="entry name" value="CELL DIVISION PROTEIN DEDD-RELATED"/>
    <property type="match status" value="1"/>
</dbReference>
<dbReference type="GO" id="GO:0032153">
    <property type="term" value="C:cell division site"/>
    <property type="evidence" value="ECO:0007669"/>
    <property type="project" value="TreeGrafter"/>
</dbReference>
<reference evidence="5" key="1">
    <citation type="submission" date="2016-10" db="EMBL/GenBank/DDBJ databases">
        <authorList>
            <person name="Varghese N."/>
            <person name="Submissions S."/>
        </authorList>
    </citation>
    <scope>NUCLEOTIDE SEQUENCE [LARGE SCALE GENOMIC DNA]</scope>
    <source>
        <strain evidence="5">DSM 8987</strain>
    </source>
</reference>
<organism evidence="4 5">
    <name type="scientific">Desulfuromonas thiophila</name>
    <dbReference type="NCBI Taxonomy" id="57664"/>
    <lineage>
        <taxon>Bacteria</taxon>
        <taxon>Pseudomonadati</taxon>
        <taxon>Thermodesulfobacteriota</taxon>
        <taxon>Desulfuromonadia</taxon>
        <taxon>Desulfuromonadales</taxon>
        <taxon>Desulfuromonadaceae</taxon>
        <taxon>Desulfuromonas</taxon>
    </lineage>
</organism>
<dbReference type="RefSeq" id="WP_092076184.1">
    <property type="nucleotide sequence ID" value="NZ_FNAQ01000002.1"/>
</dbReference>
<feature type="domain" description="SPOR" evidence="3">
    <location>
        <begin position="170"/>
        <end position="249"/>
    </location>
</feature>
<dbReference type="Pfam" id="PF05036">
    <property type="entry name" value="SPOR"/>
    <property type="match status" value="1"/>
</dbReference>
<dbReference type="GO" id="GO:0042834">
    <property type="term" value="F:peptidoglycan binding"/>
    <property type="evidence" value="ECO:0007669"/>
    <property type="project" value="InterPro"/>
</dbReference>
<dbReference type="InterPro" id="IPR036680">
    <property type="entry name" value="SPOR-like_sf"/>
</dbReference>
<feature type="region of interest" description="Disordered" evidence="1">
    <location>
        <begin position="122"/>
        <end position="157"/>
    </location>
</feature>
<accession>A0A1G6YUF5</accession>
<dbReference type="InterPro" id="IPR007730">
    <property type="entry name" value="SPOR-like_dom"/>
</dbReference>
<evidence type="ECO:0000313" key="4">
    <source>
        <dbReference type="EMBL" id="SDD93912.1"/>
    </source>
</evidence>
<keyword evidence="2" id="KW-0472">Membrane</keyword>
<dbReference type="OrthoDB" id="7063246at2"/>